<dbReference type="Gene3D" id="3.40.1410.10">
    <property type="entry name" value="Chorismate lyase-like"/>
    <property type="match status" value="1"/>
</dbReference>
<evidence type="ECO:0000256" key="3">
    <source>
        <dbReference type="ARBA" id="ARBA00023163"/>
    </source>
</evidence>
<dbReference type="RefSeq" id="WP_223419609.1">
    <property type="nucleotide sequence ID" value="NZ_JAIPME010000002.1"/>
</dbReference>
<dbReference type="InterPro" id="IPR011663">
    <property type="entry name" value="UTRA"/>
</dbReference>
<gene>
    <name evidence="5" type="ORF">K8P03_06640</name>
</gene>
<dbReference type="InterPro" id="IPR036388">
    <property type="entry name" value="WH-like_DNA-bd_sf"/>
</dbReference>
<dbReference type="PROSITE" id="PS50949">
    <property type="entry name" value="HTH_GNTR"/>
    <property type="match status" value="1"/>
</dbReference>
<reference evidence="5 6" key="1">
    <citation type="submission" date="2021-08" db="EMBL/GenBank/DDBJ databases">
        <title>FDA dAtabase for Regulatory Grade micrObial Sequences (FDA-ARGOS): Supporting development and validation of Infectious Disease Dx tests.</title>
        <authorList>
            <person name="Sproer C."/>
            <person name="Gronow S."/>
            <person name="Severitt S."/>
            <person name="Schroder I."/>
            <person name="Tallon L."/>
            <person name="Sadzewicz L."/>
            <person name="Zhao X."/>
            <person name="Boylan J."/>
            <person name="Ott S."/>
            <person name="Bowen H."/>
            <person name="Vavikolanu K."/>
            <person name="Hazen T."/>
            <person name="Aluvathingal J."/>
            <person name="Nadendla S."/>
            <person name="Lowell S."/>
            <person name="Myers T."/>
            <person name="Yan Y."/>
            <person name="Sichtig H."/>
        </authorList>
    </citation>
    <scope>NUCLEOTIDE SEQUENCE [LARGE SCALE GENOMIC DNA]</scope>
    <source>
        <strain evidence="5 6">FDAARGOS_1460</strain>
    </source>
</reference>
<dbReference type="PRINTS" id="PR00035">
    <property type="entry name" value="HTHGNTR"/>
</dbReference>
<keyword evidence="1" id="KW-0805">Transcription regulation</keyword>
<dbReference type="InterPro" id="IPR028978">
    <property type="entry name" value="Chorismate_lyase_/UTRA_dom_sf"/>
</dbReference>
<dbReference type="SMART" id="SM00866">
    <property type="entry name" value="UTRA"/>
    <property type="match status" value="1"/>
</dbReference>
<sequence>MASLYSDLIDKLLEQISTMEKGARLPSERQLCMDYGVSRTTVRNALGSLVNSGVLYQIQGKGTFVRERSRENLSNYYSFTEQTKRKGKVPKSLVTDFKVRALNDKERQVFDDPSIEKVIVFDRLRLADDMPMMYEKTVIPYARFDKITKDLLEKDALYEIFSNNFDTKIDNVRERFQVSSLTKKVAEALNLKDGSAALKITRFSYDKEDKLIEYTTSYARGDMFYYETSYSPN</sequence>
<dbReference type="SUPFAM" id="SSF64288">
    <property type="entry name" value="Chorismate lyase-like"/>
    <property type="match status" value="1"/>
</dbReference>
<dbReference type="Pfam" id="PF07702">
    <property type="entry name" value="UTRA"/>
    <property type="match status" value="1"/>
</dbReference>
<comment type="caution">
    <text evidence="5">The sequence shown here is derived from an EMBL/GenBank/DDBJ whole genome shotgun (WGS) entry which is preliminary data.</text>
</comment>
<keyword evidence="2" id="KW-0238">DNA-binding</keyword>
<dbReference type="InterPro" id="IPR050679">
    <property type="entry name" value="Bact_HTH_transcr_reg"/>
</dbReference>
<dbReference type="SUPFAM" id="SSF46785">
    <property type="entry name" value="Winged helix' DNA-binding domain"/>
    <property type="match status" value="1"/>
</dbReference>
<keyword evidence="6" id="KW-1185">Reference proteome</keyword>
<dbReference type="SMART" id="SM00345">
    <property type="entry name" value="HTH_GNTR"/>
    <property type="match status" value="1"/>
</dbReference>
<evidence type="ECO:0000259" key="4">
    <source>
        <dbReference type="PROSITE" id="PS50949"/>
    </source>
</evidence>
<proteinExistence type="predicted"/>
<dbReference type="PANTHER" id="PTHR44846:SF1">
    <property type="entry name" value="MANNOSYL-D-GLYCERATE TRANSPORT_METABOLISM SYSTEM REPRESSOR MNGR-RELATED"/>
    <property type="match status" value="1"/>
</dbReference>
<dbReference type="Gene3D" id="1.10.10.10">
    <property type="entry name" value="Winged helix-like DNA-binding domain superfamily/Winged helix DNA-binding domain"/>
    <property type="match status" value="1"/>
</dbReference>
<dbReference type="EMBL" id="JAIPME010000002">
    <property type="protein sequence ID" value="MBZ2386956.1"/>
    <property type="molecule type" value="Genomic_DNA"/>
</dbReference>
<feature type="domain" description="HTH gntR-type" evidence="4">
    <location>
        <begin position="2"/>
        <end position="68"/>
    </location>
</feature>
<dbReference type="CDD" id="cd07377">
    <property type="entry name" value="WHTH_GntR"/>
    <property type="match status" value="1"/>
</dbReference>
<keyword evidence="3" id="KW-0804">Transcription</keyword>
<organism evidence="5 6">
    <name type="scientific">Anaerococcus murdochii</name>
    <dbReference type="NCBI Taxonomy" id="411577"/>
    <lineage>
        <taxon>Bacteria</taxon>
        <taxon>Bacillati</taxon>
        <taxon>Bacillota</taxon>
        <taxon>Tissierellia</taxon>
        <taxon>Tissierellales</taxon>
        <taxon>Peptoniphilaceae</taxon>
        <taxon>Anaerococcus</taxon>
    </lineage>
</organism>
<evidence type="ECO:0000313" key="5">
    <source>
        <dbReference type="EMBL" id="MBZ2386956.1"/>
    </source>
</evidence>
<dbReference type="InterPro" id="IPR036390">
    <property type="entry name" value="WH_DNA-bd_sf"/>
</dbReference>
<name>A0ABS7SZK6_9FIRM</name>
<dbReference type="Pfam" id="PF00392">
    <property type="entry name" value="GntR"/>
    <property type="match status" value="1"/>
</dbReference>
<protein>
    <submittedName>
        <fullName evidence="5">GntR family transcriptional regulator</fullName>
    </submittedName>
</protein>
<dbReference type="PANTHER" id="PTHR44846">
    <property type="entry name" value="MANNOSYL-D-GLYCERATE TRANSPORT/METABOLISM SYSTEM REPRESSOR MNGR-RELATED"/>
    <property type="match status" value="1"/>
</dbReference>
<evidence type="ECO:0000313" key="6">
    <source>
        <dbReference type="Proteomes" id="UP000734271"/>
    </source>
</evidence>
<evidence type="ECO:0000256" key="2">
    <source>
        <dbReference type="ARBA" id="ARBA00023125"/>
    </source>
</evidence>
<dbReference type="InterPro" id="IPR000524">
    <property type="entry name" value="Tscrpt_reg_HTH_GntR"/>
</dbReference>
<dbReference type="Proteomes" id="UP000734271">
    <property type="component" value="Unassembled WGS sequence"/>
</dbReference>
<accession>A0ABS7SZK6</accession>
<evidence type="ECO:0000256" key="1">
    <source>
        <dbReference type="ARBA" id="ARBA00023015"/>
    </source>
</evidence>